<reference evidence="2" key="1">
    <citation type="submission" date="2021-01" db="EMBL/GenBank/DDBJ databases">
        <title>Whole genome shotgun sequence of Acrocarpospora phusangensis NBRC 108782.</title>
        <authorList>
            <person name="Komaki H."/>
            <person name="Tamura T."/>
        </authorList>
    </citation>
    <scope>NUCLEOTIDE SEQUENCE</scope>
    <source>
        <strain evidence="2">NBRC 108782</strain>
    </source>
</reference>
<name>A0A919QDQ6_9ACTN</name>
<evidence type="ECO:0000313" key="3">
    <source>
        <dbReference type="Proteomes" id="UP000640052"/>
    </source>
</evidence>
<protein>
    <submittedName>
        <fullName evidence="2">Uncharacterized protein</fullName>
    </submittedName>
</protein>
<feature type="region of interest" description="Disordered" evidence="1">
    <location>
        <begin position="66"/>
        <end position="94"/>
    </location>
</feature>
<dbReference type="EMBL" id="BOOA01000035">
    <property type="protein sequence ID" value="GIH26061.1"/>
    <property type="molecule type" value="Genomic_DNA"/>
</dbReference>
<evidence type="ECO:0000256" key="1">
    <source>
        <dbReference type="SAM" id="MobiDB-lite"/>
    </source>
</evidence>
<dbReference type="AlphaFoldDB" id="A0A919QDQ6"/>
<dbReference type="Proteomes" id="UP000640052">
    <property type="component" value="Unassembled WGS sequence"/>
</dbReference>
<keyword evidence="3" id="KW-1185">Reference proteome</keyword>
<organism evidence="2 3">
    <name type="scientific">Acrocarpospora phusangensis</name>
    <dbReference type="NCBI Taxonomy" id="1070424"/>
    <lineage>
        <taxon>Bacteria</taxon>
        <taxon>Bacillati</taxon>
        <taxon>Actinomycetota</taxon>
        <taxon>Actinomycetes</taxon>
        <taxon>Streptosporangiales</taxon>
        <taxon>Streptosporangiaceae</taxon>
        <taxon>Acrocarpospora</taxon>
    </lineage>
</organism>
<comment type="caution">
    <text evidence="2">The sequence shown here is derived from an EMBL/GenBank/DDBJ whole genome shotgun (WGS) entry which is preliminary data.</text>
</comment>
<proteinExistence type="predicted"/>
<sequence length="94" mass="10321">MARSLVLRRRQDGTLRPIGGWPEEHTFALSFLTREIAAGTAKVTVTIEGADGPVSYAFEGFDPHVDQHGEPVPDPVTGEPKPNYTAWRCTKVES</sequence>
<evidence type="ECO:0000313" key="2">
    <source>
        <dbReference type="EMBL" id="GIH26061.1"/>
    </source>
</evidence>
<dbReference type="RefSeq" id="WP_204042752.1">
    <property type="nucleotide sequence ID" value="NZ_BOOA01000035.1"/>
</dbReference>
<gene>
    <name evidence="2" type="ORF">Aph01nite_43710</name>
</gene>
<accession>A0A919QDQ6</accession>